<feature type="domain" description="NmrA-like" evidence="1">
    <location>
        <begin position="3"/>
        <end position="261"/>
    </location>
</feature>
<dbReference type="PANTHER" id="PTHR43162">
    <property type="match status" value="1"/>
</dbReference>
<name>A0ABR0EHG6_ZASCE</name>
<evidence type="ECO:0000313" key="2">
    <source>
        <dbReference type="EMBL" id="KAK4500681.1"/>
    </source>
</evidence>
<dbReference type="SUPFAM" id="SSF51735">
    <property type="entry name" value="NAD(P)-binding Rossmann-fold domains"/>
    <property type="match status" value="1"/>
</dbReference>
<reference evidence="2 3" key="1">
    <citation type="journal article" date="2023" name="G3 (Bethesda)">
        <title>A chromosome-level genome assembly of Zasmidium syzygii isolated from banana leaves.</title>
        <authorList>
            <person name="van Westerhoven A.C."/>
            <person name="Mehrabi R."/>
            <person name="Talebi R."/>
            <person name="Steentjes M.B.F."/>
            <person name="Corcolon B."/>
            <person name="Chong P.A."/>
            <person name="Kema G.H.J."/>
            <person name="Seidl M.F."/>
        </authorList>
    </citation>
    <scope>NUCLEOTIDE SEQUENCE [LARGE SCALE GENOMIC DNA]</scope>
    <source>
        <strain evidence="2 3">P124</strain>
    </source>
</reference>
<evidence type="ECO:0000313" key="3">
    <source>
        <dbReference type="Proteomes" id="UP001305779"/>
    </source>
</evidence>
<dbReference type="Proteomes" id="UP001305779">
    <property type="component" value="Unassembled WGS sequence"/>
</dbReference>
<dbReference type="InterPro" id="IPR036291">
    <property type="entry name" value="NAD(P)-bd_dom_sf"/>
</dbReference>
<dbReference type="InterPro" id="IPR051604">
    <property type="entry name" value="Ergot_Alk_Oxidoreductase"/>
</dbReference>
<evidence type="ECO:0000259" key="1">
    <source>
        <dbReference type="Pfam" id="PF05368"/>
    </source>
</evidence>
<dbReference type="Pfam" id="PF05368">
    <property type="entry name" value="NmrA"/>
    <property type="match status" value="1"/>
</dbReference>
<sequence length="290" mass="30884">MYAIIGASGKVGYATSKALRQANVPIRAILRSSAKAAQLQEIGCEVAVADLLDAESLKKALANAEAVQVIIPPSPQAKDGEQEMRDIIENVVKALVQTKPKKILAVSDYGSHVQSDIGMPTLFRGLEEKLSQLPGHKIFARTAEHMQNWGRSIPPALESGTLVSLHNPLDVPFPTISAPDLGAIAAELLLQPAGGDRIHIVHAEGPRRYTANNVAAVLSELSGRTISAAALPRSEWQPLMERGLSPTLATLIVKANDAQNQPGVVDVEEGVGEVRYGTTELIEALRPLVS</sequence>
<protein>
    <recommendedName>
        <fullName evidence="1">NmrA-like domain-containing protein</fullName>
    </recommendedName>
</protein>
<dbReference type="PANTHER" id="PTHR43162:SF1">
    <property type="entry name" value="PRESTALK A DIFFERENTIATION PROTEIN A"/>
    <property type="match status" value="1"/>
</dbReference>
<proteinExistence type="predicted"/>
<dbReference type="InterPro" id="IPR008030">
    <property type="entry name" value="NmrA-like"/>
</dbReference>
<dbReference type="Gene3D" id="3.40.50.720">
    <property type="entry name" value="NAD(P)-binding Rossmann-like Domain"/>
    <property type="match status" value="1"/>
</dbReference>
<gene>
    <name evidence="2" type="ORF">PRZ48_008870</name>
</gene>
<organism evidence="2 3">
    <name type="scientific">Zasmidium cellare</name>
    <name type="common">Wine cellar mold</name>
    <name type="synonym">Racodium cellare</name>
    <dbReference type="NCBI Taxonomy" id="395010"/>
    <lineage>
        <taxon>Eukaryota</taxon>
        <taxon>Fungi</taxon>
        <taxon>Dikarya</taxon>
        <taxon>Ascomycota</taxon>
        <taxon>Pezizomycotina</taxon>
        <taxon>Dothideomycetes</taxon>
        <taxon>Dothideomycetidae</taxon>
        <taxon>Mycosphaerellales</taxon>
        <taxon>Mycosphaerellaceae</taxon>
        <taxon>Zasmidium</taxon>
    </lineage>
</organism>
<keyword evidence="3" id="KW-1185">Reference proteome</keyword>
<dbReference type="EMBL" id="JAXOVC010000006">
    <property type="protein sequence ID" value="KAK4500681.1"/>
    <property type="molecule type" value="Genomic_DNA"/>
</dbReference>
<accession>A0ABR0EHG6</accession>
<comment type="caution">
    <text evidence="2">The sequence shown here is derived from an EMBL/GenBank/DDBJ whole genome shotgun (WGS) entry which is preliminary data.</text>
</comment>
<dbReference type="Gene3D" id="3.90.25.10">
    <property type="entry name" value="UDP-galactose 4-epimerase, domain 1"/>
    <property type="match status" value="1"/>
</dbReference>